<dbReference type="PROSITE" id="PS51257">
    <property type="entry name" value="PROKAR_LIPOPROTEIN"/>
    <property type="match status" value="1"/>
</dbReference>
<keyword evidence="3" id="KW-1185">Reference proteome</keyword>
<evidence type="ECO:0000313" key="3">
    <source>
        <dbReference type="Proteomes" id="UP000321721"/>
    </source>
</evidence>
<dbReference type="AlphaFoldDB" id="A0A5C6RWU8"/>
<name>A0A5C6RWU8_9FLAO</name>
<evidence type="ECO:0000256" key="1">
    <source>
        <dbReference type="SAM" id="MobiDB-lite"/>
    </source>
</evidence>
<dbReference type="Proteomes" id="UP000321721">
    <property type="component" value="Unassembled WGS sequence"/>
</dbReference>
<proteinExistence type="predicted"/>
<sequence length="82" mass="8755">MKLLSNISLRLLTPIFIVLFSLSSCTKGGEPVPSSSLGSDDINAIVIDNSLNSQTARTTKTVVGGDDNEDDDDSRDEFGGHR</sequence>
<accession>A0A5C6RWU8</accession>
<dbReference type="RefSeq" id="WP_147098230.1">
    <property type="nucleotide sequence ID" value="NZ_VOOS01000001.1"/>
</dbReference>
<feature type="compositionally biased region" description="Acidic residues" evidence="1">
    <location>
        <begin position="66"/>
        <end position="75"/>
    </location>
</feature>
<reference evidence="2 3" key="1">
    <citation type="submission" date="2019-08" db="EMBL/GenBank/DDBJ databases">
        <title>Genome of Vicingus serpentipes NCIMB 15042.</title>
        <authorList>
            <person name="Bowman J.P."/>
        </authorList>
    </citation>
    <scope>NUCLEOTIDE SEQUENCE [LARGE SCALE GENOMIC DNA]</scope>
    <source>
        <strain evidence="2 3">NCIMB 15042</strain>
    </source>
</reference>
<dbReference type="EMBL" id="VOOS01000001">
    <property type="protein sequence ID" value="TXB67046.1"/>
    <property type="molecule type" value="Genomic_DNA"/>
</dbReference>
<comment type="caution">
    <text evidence="2">The sequence shown here is derived from an EMBL/GenBank/DDBJ whole genome shotgun (WGS) entry which is preliminary data.</text>
</comment>
<gene>
    <name evidence="2" type="ORF">FRY74_02350</name>
</gene>
<protein>
    <submittedName>
        <fullName evidence="2">Uncharacterized protein</fullName>
    </submittedName>
</protein>
<evidence type="ECO:0000313" key="2">
    <source>
        <dbReference type="EMBL" id="TXB67046.1"/>
    </source>
</evidence>
<organism evidence="2 3">
    <name type="scientific">Vicingus serpentipes</name>
    <dbReference type="NCBI Taxonomy" id="1926625"/>
    <lineage>
        <taxon>Bacteria</taxon>
        <taxon>Pseudomonadati</taxon>
        <taxon>Bacteroidota</taxon>
        <taxon>Flavobacteriia</taxon>
        <taxon>Flavobacteriales</taxon>
        <taxon>Vicingaceae</taxon>
        <taxon>Vicingus</taxon>
    </lineage>
</organism>
<feature type="region of interest" description="Disordered" evidence="1">
    <location>
        <begin position="56"/>
        <end position="82"/>
    </location>
</feature>